<name>A0A9N9SLX3_PHACE</name>
<dbReference type="SUPFAM" id="SSF53335">
    <property type="entry name" value="S-adenosyl-L-methionine-dependent methyltransferases"/>
    <property type="match status" value="1"/>
</dbReference>
<keyword evidence="2" id="KW-0479">Metal-binding</keyword>
<evidence type="ECO:0000256" key="1">
    <source>
        <dbReference type="ARBA" id="ARBA00004173"/>
    </source>
</evidence>
<keyword evidence="5" id="KW-0411">Iron-sulfur</keyword>
<dbReference type="Gene3D" id="3.40.50.150">
    <property type="entry name" value="Vaccinia Virus protein VP39"/>
    <property type="match status" value="1"/>
</dbReference>
<evidence type="ECO:0000256" key="5">
    <source>
        <dbReference type="ARBA" id="ARBA00023014"/>
    </source>
</evidence>
<dbReference type="InterPro" id="IPR029063">
    <property type="entry name" value="SAM-dependent_MTases_sf"/>
</dbReference>
<reference evidence="8" key="2">
    <citation type="submission" date="2022-10" db="EMBL/GenBank/DDBJ databases">
        <authorList>
            <consortium name="ENA_rothamsted_submissions"/>
            <consortium name="culmorum"/>
            <person name="King R."/>
        </authorList>
    </citation>
    <scope>NUCLEOTIDE SEQUENCE</scope>
</reference>
<dbReference type="InterPro" id="IPR052571">
    <property type="entry name" value="Mt_RNA_Methyltransferase"/>
</dbReference>
<dbReference type="CDD" id="cd02440">
    <property type="entry name" value="AdoMet_MTases"/>
    <property type="match status" value="1"/>
</dbReference>
<evidence type="ECO:0000256" key="3">
    <source>
        <dbReference type="ARBA" id="ARBA00022946"/>
    </source>
</evidence>
<dbReference type="GO" id="GO:0008168">
    <property type="term" value="F:methyltransferase activity"/>
    <property type="evidence" value="ECO:0007669"/>
    <property type="project" value="InterPro"/>
</dbReference>
<evidence type="ECO:0000256" key="2">
    <source>
        <dbReference type="ARBA" id="ARBA00022723"/>
    </source>
</evidence>
<dbReference type="GO" id="GO:0003735">
    <property type="term" value="F:structural constituent of ribosome"/>
    <property type="evidence" value="ECO:0007669"/>
    <property type="project" value="TreeGrafter"/>
</dbReference>
<evidence type="ECO:0000256" key="7">
    <source>
        <dbReference type="ARBA" id="ARBA00045681"/>
    </source>
</evidence>
<keyword evidence="6" id="KW-0496">Mitochondrion</keyword>
<dbReference type="AlphaFoldDB" id="A0A9N9SLX3"/>
<keyword evidence="4" id="KW-0408">Iron</keyword>
<dbReference type="InterPro" id="IPR015324">
    <property type="entry name" value="Ribosomal_Rsm22-like"/>
</dbReference>
<dbReference type="PANTHER" id="PTHR13184:SF5">
    <property type="entry name" value="METHYLTRANSFERASE-LIKE PROTEIN 17, MITOCHONDRIAL"/>
    <property type="match status" value="1"/>
</dbReference>
<keyword evidence="3" id="KW-0809">Transit peptide</keyword>
<dbReference type="EMBL" id="OU896712">
    <property type="protein sequence ID" value="CAG9822967.1"/>
    <property type="molecule type" value="Genomic_DNA"/>
</dbReference>
<dbReference type="Proteomes" id="UP001153737">
    <property type="component" value="Chromosome 6"/>
</dbReference>
<evidence type="ECO:0000256" key="4">
    <source>
        <dbReference type="ARBA" id="ARBA00023004"/>
    </source>
</evidence>
<dbReference type="GO" id="GO:0006412">
    <property type="term" value="P:translation"/>
    <property type="evidence" value="ECO:0007669"/>
    <property type="project" value="InterPro"/>
</dbReference>
<gene>
    <name evidence="8" type="ORF">PHAECO_LOCUS9961</name>
</gene>
<accession>A0A9N9SLX3</accession>
<dbReference type="OrthoDB" id="421327at2759"/>
<sequence>MNCCPIMIAEKMVRRNISSVPKAVLKPDQHVIENINKNIFTIRNHPGSMKPRSVLIPEPFIKAVVNATADYPVKALLETSEKLNRHLKGRVPPMEKEELKETVEKVQQKVLSRYANVTINNDQDESRFRQMIHNKTQNILREKVYNWRPIKFDVYNSLVYLLGRSAPEYAVLAKIFGEIKSRDIDFIPRSLFDFGSGVGTATWAAHRYWKQNIYEYFNVDISRDINDLAQTLLQGGTPKGNKPKGVFYRQFLPATKVTYDIVISAYSMMELPSLQARLETVVNLWNKTGKYLVIVEQGTNAGFKIVNEIRDFILQVKHEQNLGTVFSPCPHDDTCPRFLLDDGTPCNFEVTYFTLPLGGSSVAKKELYSYVILKKGKSNNTNPDQKWPRIIRPTLVRHKHCVCRMCTANGKLEEVIFTASKHGKAMYQCARSSKCGDLIPATIEESKSQNVQSDENGQILDDK</sequence>
<dbReference type="GO" id="GO:0046872">
    <property type="term" value="F:metal ion binding"/>
    <property type="evidence" value="ECO:0007669"/>
    <property type="project" value="UniProtKB-KW"/>
</dbReference>
<dbReference type="Pfam" id="PF09243">
    <property type="entry name" value="Rsm22"/>
    <property type="match status" value="1"/>
</dbReference>
<dbReference type="PANTHER" id="PTHR13184">
    <property type="entry name" value="37S RIBOSOMAL PROTEIN S22"/>
    <property type="match status" value="1"/>
</dbReference>
<reference evidence="8" key="1">
    <citation type="submission" date="2022-01" db="EMBL/GenBank/DDBJ databases">
        <authorList>
            <person name="King R."/>
        </authorList>
    </citation>
    <scope>NUCLEOTIDE SEQUENCE</scope>
</reference>
<evidence type="ECO:0008006" key="10">
    <source>
        <dbReference type="Google" id="ProtNLM"/>
    </source>
</evidence>
<protein>
    <recommendedName>
        <fullName evidence="10">Methyltransferase-like protein 17, mitochondrial</fullName>
    </recommendedName>
</protein>
<evidence type="ECO:0000313" key="9">
    <source>
        <dbReference type="Proteomes" id="UP001153737"/>
    </source>
</evidence>
<keyword evidence="9" id="KW-1185">Reference proteome</keyword>
<comment type="subcellular location">
    <subcellularLocation>
        <location evidence="1">Mitochondrion</location>
    </subcellularLocation>
</comment>
<proteinExistence type="predicted"/>
<comment type="function">
    <text evidence="7">Mitochondrial ribosome (mitoribosome) assembly factor. Binds at the interface of the head and body domains of the mitochondrial small ribosomal subunit (mt-SSU), occluding the mRNA channel and preventing compaction of the head domain towards the body. Probable inactive methyltransferase: retains the characteristic folding and ability to bind S-adenosyl-L-methionine, but it probably lost its methyltransferase activity.</text>
</comment>
<organism evidence="8 9">
    <name type="scientific">Phaedon cochleariae</name>
    <name type="common">Mustard beetle</name>
    <dbReference type="NCBI Taxonomy" id="80249"/>
    <lineage>
        <taxon>Eukaryota</taxon>
        <taxon>Metazoa</taxon>
        <taxon>Ecdysozoa</taxon>
        <taxon>Arthropoda</taxon>
        <taxon>Hexapoda</taxon>
        <taxon>Insecta</taxon>
        <taxon>Pterygota</taxon>
        <taxon>Neoptera</taxon>
        <taxon>Endopterygota</taxon>
        <taxon>Coleoptera</taxon>
        <taxon>Polyphaga</taxon>
        <taxon>Cucujiformia</taxon>
        <taxon>Chrysomeloidea</taxon>
        <taxon>Chrysomelidae</taxon>
        <taxon>Chrysomelinae</taxon>
        <taxon>Chrysomelini</taxon>
        <taxon>Phaedon</taxon>
    </lineage>
</organism>
<dbReference type="GO" id="GO:0051536">
    <property type="term" value="F:iron-sulfur cluster binding"/>
    <property type="evidence" value="ECO:0007669"/>
    <property type="project" value="UniProtKB-KW"/>
</dbReference>
<evidence type="ECO:0000256" key="6">
    <source>
        <dbReference type="ARBA" id="ARBA00023128"/>
    </source>
</evidence>
<evidence type="ECO:0000313" key="8">
    <source>
        <dbReference type="EMBL" id="CAG9822967.1"/>
    </source>
</evidence>
<dbReference type="GO" id="GO:0005763">
    <property type="term" value="C:mitochondrial small ribosomal subunit"/>
    <property type="evidence" value="ECO:0007669"/>
    <property type="project" value="TreeGrafter"/>
</dbReference>